<evidence type="ECO:0000259" key="1">
    <source>
        <dbReference type="Pfam" id="PF01261"/>
    </source>
</evidence>
<dbReference type="EMBL" id="FMJB01000020">
    <property type="protein sequence ID" value="SCM66440.1"/>
    <property type="molecule type" value="Genomic_DNA"/>
</dbReference>
<organism evidence="2 3">
    <name type="scientific">Donghicola eburneus</name>
    <dbReference type="NCBI Taxonomy" id="393278"/>
    <lineage>
        <taxon>Bacteria</taxon>
        <taxon>Pseudomonadati</taxon>
        <taxon>Pseudomonadota</taxon>
        <taxon>Alphaproteobacteria</taxon>
        <taxon>Rhodobacterales</taxon>
        <taxon>Roseobacteraceae</taxon>
        <taxon>Donghicola</taxon>
    </lineage>
</organism>
<dbReference type="PANTHER" id="PTHR12110">
    <property type="entry name" value="HYDROXYPYRUVATE ISOMERASE"/>
    <property type="match status" value="1"/>
</dbReference>
<dbReference type="Proteomes" id="UP000184085">
    <property type="component" value="Unassembled WGS sequence"/>
</dbReference>
<dbReference type="AlphaFoldDB" id="A0A1M4MVL2"/>
<evidence type="ECO:0000313" key="2">
    <source>
        <dbReference type="EMBL" id="SCM66440.1"/>
    </source>
</evidence>
<dbReference type="InterPro" id="IPR013022">
    <property type="entry name" value="Xyl_isomerase-like_TIM-brl"/>
</dbReference>
<dbReference type="InterPro" id="IPR036237">
    <property type="entry name" value="Xyl_isomerase-like_sf"/>
</dbReference>
<reference evidence="3" key="1">
    <citation type="submission" date="2016-09" db="EMBL/GenBank/DDBJ databases">
        <authorList>
            <person name="Wibberg D."/>
        </authorList>
    </citation>
    <scope>NUCLEOTIDE SEQUENCE [LARGE SCALE GENOMIC DNA]</scope>
</reference>
<keyword evidence="3" id="KW-1185">Reference proteome</keyword>
<name>A0A1M4MVL2_9RHOB</name>
<dbReference type="RefSeq" id="WP_072703893.1">
    <property type="nucleotide sequence ID" value="NZ_FMJB01000020.1"/>
</dbReference>
<sequence>MQRALNQMTVPHLSFEAFLDLAADIGCVGVEARNDMDALGRPLFDGMAAEAAGALVLAKGLRLIGLSQVYPFNSWDETRASEVAGLIATAKAAGAETISLIPRNDGTGLGNGERQANARIALKAIYPMLVAEDMRALVEPLGFGRSSLRFKEEVVGIINDLQATDRFKLVHDTFHHILSGGGPLYPEQTGIIHISAIVDPSLSVGAMEDEHRVLVDERDRLENVSQIKALLDSGYDGPVSYECFSPKTQALSDPKTAISQSFAFIEAKLARG</sequence>
<protein>
    <recommendedName>
        <fullName evidence="1">Xylose isomerase-like TIM barrel domain-containing protein</fullName>
    </recommendedName>
</protein>
<dbReference type="SUPFAM" id="SSF51658">
    <property type="entry name" value="Xylose isomerase-like"/>
    <property type="match status" value="1"/>
</dbReference>
<dbReference type="InterPro" id="IPR050312">
    <property type="entry name" value="IolE/XylAMocC-like"/>
</dbReference>
<dbReference type="PANTHER" id="PTHR12110:SF21">
    <property type="entry name" value="XYLOSE ISOMERASE-LIKE TIM BARREL DOMAIN-CONTAINING PROTEIN"/>
    <property type="match status" value="1"/>
</dbReference>
<accession>A0A1M4MVL2</accession>
<gene>
    <name evidence="2" type="ORF">KARMA_0615</name>
</gene>
<dbReference type="Pfam" id="PF01261">
    <property type="entry name" value="AP_endonuc_2"/>
    <property type="match status" value="1"/>
</dbReference>
<feature type="domain" description="Xylose isomerase-like TIM barrel" evidence="1">
    <location>
        <begin position="19"/>
        <end position="266"/>
    </location>
</feature>
<dbReference type="Gene3D" id="3.20.20.150">
    <property type="entry name" value="Divalent-metal-dependent TIM barrel enzymes"/>
    <property type="match status" value="1"/>
</dbReference>
<proteinExistence type="predicted"/>
<evidence type="ECO:0000313" key="3">
    <source>
        <dbReference type="Proteomes" id="UP000184085"/>
    </source>
</evidence>